<proteinExistence type="predicted"/>
<organism evidence="2 3">
    <name type="scientific">Microlunatus aurantiacus</name>
    <dbReference type="NCBI Taxonomy" id="446786"/>
    <lineage>
        <taxon>Bacteria</taxon>
        <taxon>Bacillati</taxon>
        <taxon>Actinomycetota</taxon>
        <taxon>Actinomycetes</taxon>
        <taxon>Propionibacteriales</taxon>
        <taxon>Propionibacteriaceae</taxon>
        <taxon>Microlunatus</taxon>
    </lineage>
</organism>
<evidence type="ECO:0000256" key="1">
    <source>
        <dbReference type="SAM" id="MobiDB-lite"/>
    </source>
</evidence>
<gene>
    <name evidence="2" type="ORF">GCM10022204_23840</name>
</gene>
<protein>
    <submittedName>
        <fullName evidence="2">Uncharacterized protein</fullName>
    </submittedName>
</protein>
<accession>A0ABP7DGY2</accession>
<keyword evidence="3" id="KW-1185">Reference proteome</keyword>
<comment type="caution">
    <text evidence="2">The sequence shown here is derived from an EMBL/GenBank/DDBJ whole genome shotgun (WGS) entry which is preliminary data.</text>
</comment>
<name>A0ABP7DGY2_9ACTN</name>
<dbReference type="Proteomes" id="UP001500051">
    <property type="component" value="Unassembled WGS sequence"/>
</dbReference>
<evidence type="ECO:0000313" key="3">
    <source>
        <dbReference type="Proteomes" id="UP001500051"/>
    </source>
</evidence>
<feature type="compositionally biased region" description="Low complexity" evidence="1">
    <location>
        <begin position="465"/>
        <end position="475"/>
    </location>
</feature>
<evidence type="ECO:0000313" key="2">
    <source>
        <dbReference type="EMBL" id="GAA3705545.1"/>
    </source>
</evidence>
<feature type="region of interest" description="Disordered" evidence="1">
    <location>
        <begin position="453"/>
        <end position="475"/>
    </location>
</feature>
<dbReference type="EMBL" id="BAAAYX010000009">
    <property type="protein sequence ID" value="GAA3705545.1"/>
    <property type="molecule type" value="Genomic_DNA"/>
</dbReference>
<sequence length="475" mass="52947">MHVIYRWPVATLTQAAAAERPVTTRLDEAGLKYAMLSVYYAAAGRQFAISGAPSVVVPPEIAPLPLGAALELLSDDEQRLEQALWLIIRSTGIRRSWSTERCYPAEIDRYVDRSAQDELDERRRTYRRGAALFAACLTACRNADRDQFDALGAAMSAPAIRTNSGFVKLARLVFDQTPDEYLEEMERTSRESRRWQAARQRIGRIEDEVGIEIGPYLEKLAATAAYESFIELLQHREGRRPPTMTVYPVASVITQNTDELWTSATVTTLARGDFDTLYAATEPANWHIDNDVIKESHYVSDPLTLAPTQTDLGNSGTVHGLLYEEAAITWGRGSAQQGSFTNVLNVSRRAERGGRHEDAFIDLGFSLCRSISSDVLWDRRRGGLMLNEGYMRVRPLGGGRWRITSRKLLRFSDRTPYTGASGLADFGEMLNYLAPTALSWWVETETYSLGQRTEHDLDLAPSAPPAASTSEDGPE</sequence>
<reference evidence="3" key="1">
    <citation type="journal article" date="2019" name="Int. J. Syst. Evol. Microbiol.">
        <title>The Global Catalogue of Microorganisms (GCM) 10K type strain sequencing project: providing services to taxonomists for standard genome sequencing and annotation.</title>
        <authorList>
            <consortium name="The Broad Institute Genomics Platform"/>
            <consortium name="The Broad Institute Genome Sequencing Center for Infectious Disease"/>
            <person name="Wu L."/>
            <person name="Ma J."/>
        </authorList>
    </citation>
    <scope>NUCLEOTIDE SEQUENCE [LARGE SCALE GENOMIC DNA]</scope>
    <source>
        <strain evidence="3">JCM 16548</strain>
    </source>
</reference>